<evidence type="ECO:0000256" key="1">
    <source>
        <dbReference type="ARBA" id="ARBA00008295"/>
    </source>
</evidence>
<reference evidence="9 10" key="1">
    <citation type="submission" date="2021-04" db="EMBL/GenBank/DDBJ databases">
        <authorList>
            <person name="Bliznina A."/>
        </authorList>
    </citation>
    <scope>NUCLEOTIDE SEQUENCE [LARGE SCALE GENOMIC DNA]</scope>
</reference>
<evidence type="ECO:0000313" key="9">
    <source>
        <dbReference type="EMBL" id="CAG5103380.1"/>
    </source>
</evidence>
<evidence type="ECO:0000256" key="8">
    <source>
        <dbReference type="RuleBase" id="RU060637"/>
    </source>
</evidence>
<dbReference type="EMBL" id="OU015566">
    <property type="protein sequence ID" value="CAG5103380.1"/>
    <property type="molecule type" value="Genomic_DNA"/>
</dbReference>
<feature type="transmembrane region" description="Helical" evidence="8">
    <location>
        <begin position="167"/>
        <end position="192"/>
    </location>
</feature>
<comment type="function">
    <text evidence="8">Claudins function as major constituents of the tight junction complexes that regulate the permeability of epithelia.</text>
</comment>
<evidence type="ECO:0000256" key="2">
    <source>
        <dbReference type="ARBA" id="ARBA00022427"/>
    </source>
</evidence>
<dbReference type="Pfam" id="PF00822">
    <property type="entry name" value="PMP22_Claudin"/>
    <property type="match status" value="1"/>
</dbReference>
<name>A0ABN7SKT6_OIKDI</name>
<evidence type="ECO:0000256" key="5">
    <source>
        <dbReference type="ARBA" id="ARBA00022949"/>
    </source>
</evidence>
<dbReference type="InterPro" id="IPR006187">
    <property type="entry name" value="Claudin"/>
</dbReference>
<dbReference type="PANTHER" id="PTHR12002">
    <property type="entry name" value="CLAUDIN"/>
    <property type="match status" value="1"/>
</dbReference>
<gene>
    <name evidence="9" type="ORF">OKIOD_LOCUS9512</name>
</gene>
<dbReference type="InterPro" id="IPR004031">
    <property type="entry name" value="PMP22/EMP/MP20/Claudin"/>
</dbReference>
<dbReference type="PRINTS" id="PR01077">
    <property type="entry name" value="CLAUDIN"/>
</dbReference>
<keyword evidence="6 8" id="KW-1133">Transmembrane helix</keyword>
<evidence type="ECO:0000313" key="10">
    <source>
        <dbReference type="Proteomes" id="UP001158576"/>
    </source>
</evidence>
<evidence type="ECO:0000256" key="7">
    <source>
        <dbReference type="ARBA" id="ARBA00023136"/>
    </source>
</evidence>
<dbReference type="Proteomes" id="UP001158576">
    <property type="component" value="Chromosome 1"/>
</dbReference>
<accession>A0ABN7SKT6</accession>
<protein>
    <recommendedName>
        <fullName evidence="8">Claudin</fullName>
    </recommendedName>
</protein>
<organism evidence="9 10">
    <name type="scientific">Oikopleura dioica</name>
    <name type="common">Tunicate</name>
    <dbReference type="NCBI Taxonomy" id="34765"/>
    <lineage>
        <taxon>Eukaryota</taxon>
        <taxon>Metazoa</taxon>
        <taxon>Chordata</taxon>
        <taxon>Tunicata</taxon>
        <taxon>Appendicularia</taxon>
        <taxon>Copelata</taxon>
        <taxon>Oikopleuridae</taxon>
        <taxon>Oikopleura</taxon>
    </lineage>
</organism>
<feature type="transmembrane region" description="Helical" evidence="8">
    <location>
        <begin position="80"/>
        <end position="102"/>
    </location>
</feature>
<keyword evidence="2 8" id="KW-0796">Tight junction</keyword>
<keyword evidence="7 8" id="KW-0472">Membrane</keyword>
<dbReference type="PROSITE" id="PS01346">
    <property type="entry name" value="CLAUDIN"/>
    <property type="match status" value="1"/>
</dbReference>
<dbReference type="Gene3D" id="1.20.140.150">
    <property type="match status" value="1"/>
</dbReference>
<dbReference type="InterPro" id="IPR017974">
    <property type="entry name" value="Claudin_CS"/>
</dbReference>
<keyword evidence="3 8" id="KW-1003">Cell membrane</keyword>
<sequence length="229" mass="24261">MGFVRTLGIFLGFCATILSFYCLITPFWATNVSNNNGIQTTNQKALGLWKYCEKPQNAGNYQCQSLSQFGIAQLAQYGIVGFRVLVILGCIFGTGGFFAGVASSDSVNIASTKKDKGRAAGGAAGMFSLAGVLILAATSWAANSIIKRWKQLQMGGGGMSINAGTQWTLGAAIYAGWIAAAIYIGVAIIMFMGCCQSSGDDEDEYEDDYRGAPAAYAESGYSQGRKEFV</sequence>
<feature type="transmembrane region" description="Helical" evidence="8">
    <location>
        <begin position="6"/>
        <end position="29"/>
    </location>
</feature>
<evidence type="ECO:0000256" key="6">
    <source>
        <dbReference type="ARBA" id="ARBA00022989"/>
    </source>
</evidence>
<feature type="transmembrane region" description="Helical" evidence="8">
    <location>
        <begin position="122"/>
        <end position="146"/>
    </location>
</feature>
<comment type="similarity">
    <text evidence="1 8">Belongs to the claudin family.</text>
</comment>
<proteinExistence type="inferred from homology"/>
<keyword evidence="10" id="KW-1185">Reference proteome</keyword>
<evidence type="ECO:0000256" key="4">
    <source>
        <dbReference type="ARBA" id="ARBA00022692"/>
    </source>
</evidence>
<keyword evidence="4 8" id="KW-0812">Transmembrane</keyword>
<evidence type="ECO:0000256" key="3">
    <source>
        <dbReference type="ARBA" id="ARBA00022475"/>
    </source>
</evidence>
<keyword evidence="5 8" id="KW-0965">Cell junction</keyword>
<comment type="subcellular location">
    <subcellularLocation>
        <location evidence="8">Cell junction</location>
        <location evidence="8">Tight junction</location>
    </subcellularLocation>
    <subcellularLocation>
        <location evidence="8">Cell membrane</location>
        <topology evidence="8">Multi-pass membrane protein</topology>
    </subcellularLocation>
</comment>